<feature type="domain" description="Histidine kinase" evidence="12">
    <location>
        <begin position="231"/>
        <end position="418"/>
    </location>
</feature>
<keyword evidence="8 14" id="KW-0418">Kinase</keyword>
<keyword evidence="11" id="KW-1133">Transmembrane helix</keyword>
<dbReference type="Pfam" id="PF00512">
    <property type="entry name" value="HisKA"/>
    <property type="match status" value="1"/>
</dbReference>
<dbReference type="AlphaFoldDB" id="A0A1G8WWJ0"/>
<feature type="transmembrane region" description="Helical" evidence="11">
    <location>
        <begin position="144"/>
        <end position="168"/>
    </location>
</feature>
<dbReference type="InterPro" id="IPR005467">
    <property type="entry name" value="His_kinase_dom"/>
</dbReference>
<keyword evidence="7" id="KW-0547">Nucleotide-binding</keyword>
<dbReference type="PANTHER" id="PTHR44936:SF9">
    <property type="entry name" value="SENSOR PROTEIN CREC"/>
    <property type="match status" value="1"/>
</dbReference>
<keyword evidence="6" id="KW-0808">Transferase</keyword>
<comment type="subcellular location">
    <subcellularLocation>
        <location evidence="2">Cell membrane</location>
        <topology evidence="2">Multi-pass membrane protein</topology>
    </subcellularLocation>
</comment>
<keyword evidence="11" id="KW-0812">Transmembrane</keyword>
<dbReference type="GO" id="GO:0000155">
    <property type="term" value="F:phosphorelay sensor kinase activity"/>
    <property type="evidence" value="ECO:0007669"/>
    <property type="project" value="InterPro"/>
</dbReference>
<dbReference type="SMART" id="SM00387">
    <property type="entry name" value="HATPase_c"/>
    <property type="match status" value="1"/>
</dbReference>
<dbReference type="PROSITE" id="PS50885">
    <property type="entry name" value="HAMP"/>
    <property type="match status" value="1"/>
</dbReference>
<name>A0A1G8WWJ0_9GAMM</name>
<evidence type="ECO:0000256" key="9">
    <source>
        <dbReference type="ARBA" id="ARBA00022840"/>
    </source>
</evidence>
<keyword evidence="15" id="KW-1185">Reference proteome</keyword>
<sequence>MRRHRLSNVRTMTARLMAAFFIMAIGISLTMMTLFNTALHWGEDAVNERSLKISKDVAIARYLTGASGPLEIDRITYAYDSADDVPAFIPDRLRFADHALEELIDDDLGSIYVLTTEFVKHGRSQPLILIAKTEQVEITDRETVLLNLLIIAASIGIILVAGVIVYLLSVRLIQPVKELGDQLAQLNNDTRTPLSVPESAAEEFVQLTDAFNAYRHQLDLLIRREQAFARYASHELRTPLTIVRGAANLLAHSDKPEFIGRQQQRILTATDEMQTMVDALLSMVRYEKNEHHLESRHLDEAEIRAIIEHEQAAADNKQVGLQLNQTQAPLIKAEPAVVRMIIGNLLRNAIAATETGEVTVCVTLDALEVRDQGPGLNQAHCGGHGLGLLIVEDLCQRYHWQFSLTDLDSGGCCARIEF</sequence>
<dbReference type="GO" id="GO:0005886">
    <property type="term" value="C:plasma membrane"/>
    <property type="evidence" value="ECO:0007669"/>
    <property type="project" value="UniProtKB-SubCell"/>
</dbReference>
<dbReference type="SUPFAM" id="SSF55874">
    <property type="entry name" value="ATPase domain of HSP90 chaperone/DNA topoisomerase II/histidine kinase"/>
    <property type="match status" value="1"/>
</dbReference>
<organism evidence="14 15">
    <name type="scientific">Ferrimonas sediminum</name>
    <dbReference type="NCBI Taxonomy" id="718193"/>
    <lineage>
        <taxon>Bacteria</taxon>
        <taxon>Pseudomonadati</taxon>
        <taxon>Pseudomonadota</taxon>
        <taxon>Gammaproteobacteria</taxon>
        <taxon>Alteromonadales</taxon>
        <taxon>Ferrimonadaceae</taxon>
        <taxon>Ferrimonas</taxon>
    </lineage>
</organism>
<dbReference type="Gene3D" id="1.10.287.130">
    <property type="match status" value="1"/>
</dbReference>
<evidence type="ECO:0000256" key="4">
    <source>
        <dbReference type="ARBA" id="ARBA00022475"/>
    </source>
</evidence>
<dbReference type="GO" id="GO:0005524">
    <property type="term" value="F:ATP binding"/>
    <property type="evidence" value="ECO:0007669"/>
    <property type="project" value="UniProtKB-KW"/>
</dbReference>
<dbReference type="SMART" id="SM00388">
    <property type="entry name" value="HisKA"/>
    <property type="match status" value="1"/>
</dbReference>
<evidence type="ECO:0000256" key="3">
    <source>
        <dbReference type="ARBA" id="ARBA00012438"/>
    </source>
</evidence>
<dbReference type="OrthoDB" id="9121563at2"/>
<dbReference type="CDD" id="cd00082">
    <property type="entry name" value="HisKA"/>
    <property type="match status" value="1"/>
</dbReference>
<evidence type="ECO:0000256" key="8">
    <source>
        <dbReference type="ARBA" id="ARBA00022777"/>
    </source>
</evidence>
<dbReference type="SUPFAM" id="SSF47384">
    <property type="entry name" value="Homodimeric domain of signal transducing histidine kinase"/>
    <property type="match status" value="1"/>
</dbReference>
<keyword evidence="11" id="KW-0472">Membrane</keyword>
<dbReference type="InterPro" id="IPR003660">
    <property type="entry name" value="HAMP_dom"/>
</dbReference>
<evidence type="ECO:0000259" key="13">
    <source>
        <dbReference type="PROSITE" id="PS50885"/>
    </source>
</evidence>
<dbReference type="EMBL" id="FNEM01000014">
    <property type="protein sequence ID" value="SDJ82749.1"/>
    <property type="molecule type" value="Genomic_DNA"/>
</dbReference>
<evidence type="ECO:0000256" key="2">
    <source>
        <dbReference type="ARBA" id="ARBA00004651"/>
    </source>
</evidence>
<keyword evidence="10" id="KW-0902">Two-component regulatory system</keyword>
<evidence type="ECO:0000256" key="7">
    <source>
        <dbReference type="ARBA" id="ARBA00022741"/>
    </source>
</evidence>
<dbReference type="RefSeq" id="WP_143026644.1">
    <property type="nucleotide sequence ID" value="NZ_FNEM01000014.1"/>
</dbReference>
<evidence type="ECO:0000256" key="10">
    <source>
        <dbReference type="ARBA" id="ARBA00023012"/>
    </source>
</evidence>
<evidence type="ECO:0000256" key="5">
    <source>
        <dbReference type="ARBA" id="ARBA00022553"/>
    </source>
</evidence>
<dbReference type="InterPro" id="IPR050980">
    <property type="entry name" value="2C_sensor_his_kinase"/>
</dbReference>
<feature type="domain" description="HAMP" evidence="13">
    <location>
        <begin position="170"/>
        <end position="223"/>
    </location>
</feature>
<dbReference type="InterPro" id="IPR036890">
    <property type="entry name" value="HATPase_C_sf"/>
</dbReference>
<keyword evidence="9" id="KW-0067">ATP-binding</keyword>
<keyword evidence="4" id="KW-1003">Cell membrane</keyword>
<dbReference type="Pfam" id="PF02518">
    <property type="entry name" value="HATPase_c"/>
    <property type="match status" value="1"/>
</dbReference>
<evidence type="ECO:0000313" key="14">
    <source>
        <dbReference type="EMBL" id="SDJ82749.1"/>
    </source>
</evidence>
<dbReference type="PROSITE" id="PS50109">
    <property type="entry name" value="HIS_KIN"/>
    <property type="match status" value="1"/>
</dbReference>
<accession>A0A1G8WWJ0</accession>
<evidence type="ECO:0000256" key="6">
    <source>
        <dbReference type="ARBA" id="ARBA00022679"/>
    </source>
</evidence>
<comment type="catalytic activity">
    <reaction evidence="1">
        <text>ATP + protein L-histidine = ADP + protein N-phospho-L-histidine.</text>
        <dbReference type="EC" id="2.7.13.3"/>
    </reaction>
</comment>
<evidence type="ECO:0000313" key="15">
    <source>
        <dbReference type="Proteomes" id="UP000199527"/>
    </source>
</evidence>
<dbReference type="Gene3D" id="3.30.565.10">
    <property type="entry name" value="Histidine kinase-like ATPase, C-terminal domain"/>
    <property type="match status" value="1"/>
</dbReference>
<dbReference type="Proteomes" id="UP000199527">
    <property type="component" value="Unassembled WGS sequence"/>
</dbReference>
<evidence type="ECO:0000256" key="1">
    <source>
        <dbReference type="ARBA" id="ARBA00000085"/>
    </source>
</evidence>
<reference evidence="15" key="1">
    <citation type="submission" date="2016-10" db="EMBL/GenBank/DDBJ databases">
        <authorList>
            <person name="Varghese N."/>
            <person name="Submissions S."/>
        </authorList>
    </citation>
    <scope>NUCLEOTIDE SEQUENCE [LARGE SCALE GENOMIC DNA]</scope>
    <source>
        <strain evidence="15">DSM 23317</strain>
    </source>
</reference>
<dbReference type="EC" id="2.7.13.3" evidence="3"/>
<dbReference type="Gene3D" id="6.10.340.10">
    <property type="match status" value="1"/>
</dbReference>
<dbReference type="PANTHER" id="PTHR44936">
    <property type="entry name" value="SENSOR PROTEIN CREC"/>
    <property type="match status" value="1"/>
</dbReference>
<protein>
    <recommendedName>
        <fullName evidence="3">histidine kinase</fullName>
        <ecNumber evidence="3">2.7.13.3</ecNumber>
    </recommendedName>
</protein>
<dbReference type="InterPro" id="IPR036097">
    <property type="entry name" value="HisK_dim/P_sf"/>
</dbReference>
<keyword evidence="5" id="KW-0597">Phosphoprotein</keyword>
<feature type="transmembrane region" description="Helical" evidence="11">
    <location>
        <begin position="12"/>
        <end position="35"/>
    </location>
</feature>
<evidence type="ECO:0000256" key="11">
    <source>
        <dbReference type="SAM" id="Phobius"/>
    </source>
</evidence>
<evidence type="ECO:0000259" key="12">
    <source>
        <dbReference type="PROSITE" id="PS50109"/>
    </source>
</evidence>
<dbReference type="InterPro" id="IPR003661">
    <property type="entry name" value="HisK_dim/P_dom"/>
</dbReference>
<dbReference type="InterPro" id="IPR003594">
    <property type="entry name" value="HATPase_dom"/>
</dbReference>
<gene>
    <name evidence="14" type="ORF">SAMN04488540_11424</name>
</gene>
<proteinExistence type="predicted"/>